<organism evidence="1 2">
    <name type="scientific">Mycobacterium bourgelatii</name>
    <dbReference type="NCBI Taxonomy" id="1273442"/>
    <lineage>
        <taxon>Bacteria</taxon>
        <taxon>Bacillati</taxon>
        <taxon>Actinomycetota</taxon>
        <taxon>Actinomycetes</taxon>
        <taxon>Mycobacteriales</taxon>
        <taxon>Mycobacteriaceae</taxon>
        <taxon>Mycobacterium</taxon>
    </lineage>
</organism>
<accession>A0A7I9YUP1</accession>
<dbReference type="Proteomes" id="UP000465360">
    <property type="component" value="Unassembled WGS sequence"/>
</dbReference>
<keyword evidence="2" id="KW-1185">Reference proteome</keyword>
<evidence type="ECO:0000313" key="2">
    <source>
        <dbReference type="Proteomes" id="UP000465360"/>
    </source>
</evidence>
<proteinExistence type="predicted"/>
<name>A0A7I9YUP1_MYCBU</name>
<dbReference type="RefSeq" id="WP_163716536.1">
    <property type="nucleotide sequence ID" value="NZ_BLKZ01000001.1"/>
</dbReference>
<reference evidence="1 2" key="1">
    <citation type="journal article" date="2019" name="Emerg. Microbes Infect.">
        <title>Comprehensive subspecies identification of 175 nontuberculous mycobacteria species based on 7547 genomic profiles.</title>
        <authorList>
            <person name="Matsumoto Y."/>
            <person name="Kinjo T."/>
            <person name="Motooka D."/>
            <person name="Nabeya D."/>
            <person name="Jung N."/>
            <person name="Uechi K."/>
            <person name="Horii T."/>
            <person name="Iida T."/>
            <person name="Fujita J."/>
            <person name="Nakamura S."/>
        </authorList>
    </citation>
    <scope>NUCLEOTIDE SEQUENCE [LARGE SCALE GENOMIC DNA]</scope>
    <source>
        <strain evidence="1 2">JCM 30725</strain>
    </source>
</reference>
<protein>
    <submittedName>
        <fullName evidence="1">Uncharacterized protein</fullName>
    </submittedName>
</protein>
<gene>
    <name evidence="1" type="ORF">MBOU_43390</name>
</gene>
<sequence>MEGDYVLSDGLRGPDGKLYQLRFRGNVLGAGQLIGVIARDGLGGGGYVEISRPKVHFHAIAPVLHGLRKWAYLTNYSVDLLTVCEYIDEAGLGFGARDFGAHAVESTSVEQRRSA</sequence>
<evidence type="ECO:0000313" key="1">
    <source>
        <dbReference type="EMBL" id="GFG92297.1"/>
    </source>
</evidence>
<comment type="caution">
    <text evidence="1">The sequence shown here is derived from an EMBL/GenBank/DDBJ whole genome shotgun (WGS) entry which is preliminary data.</text>
</comment>
<dbReference type="EMBL" id="BLKZ01000001">
    <property type="protein sequence ID" value="GFG92297.1"/>
    <property type="molecule type" value="Genomic_DNA"/>
</dbReference>
<dbReference type="AlphaFoldDB" id="A0A7I9YUP1"/>